<name>A0ABP8PQH4_9ACTN</name>
<keyword evidence="2" id="KW-1185">Reference proteome</keyword>
<dbReference type="EMBL" id="BAABHF010000016">
    <property type="protein sequence ID" value="GAA4490689.1"/>
    <property type="molecule type" value="Genomic_DNA"/>
</dbReference>
<organism evidence="1 2">
    <name type="scientific">Actinoallomurus oryzae</name>
    <dbReference type="NCBI Taxonomy" id="502180"/>
    <lineage>
        <taxon>Bacteria</taxon>
        <taxon>Bacillati</taxon>
        <taxon>Actinomycetota</taxon>
        <taxon>Actinomycetes</taxon>
        <taxon>Streptosporangiales</taxon>
        <taxon>Thermomonosporaceae</taxon>
        <taxon>Actinoallomurus</taxon>
    </lineage>
</organism>
<proteinExistence type="predicted"/>
<comment type="caution">
    <text evidence="1">The sequence shown here is derived from an EMBL/GenBank/DDBJ whole genome shotgun (WGS) entry which is preliminary data.</text>
</comment>
<sequence length="82" mass="8897">MAVQSDEFADEGGVLPPCIGERGVNGVTGRWVQQPGSAALRVVGFNPRAEPYQTRCSRPQHVVPAGRRVIDGRGQRGPKRFL</sequence>
<dbReference type="Proteomes" id="UP001500503">
    <property type="component" value="Unassembled WGS sequence"/>
</dbReference>
<protein>
    <submittedName>
        <fullName evidence="1">Uncharacterized protein</fullName>
    </submittedName>
</protein>
<accession>A0ABP8PQH4</accession>
<evidence type="ECO:0000313" key="1">
    <source>
        <dbReference type="EMBL" id="GAA4490689.1"/>
    </source>
</evidence>
<gene>
    <name evidence="1" type="ORF">GCM10023191_023240</name>
</gene>
<reference evidence="2" key="1">
    <citation type="journal article" date="2019" name="Int. J. Syst. Evol. Microbiol.">
        <title>The Global Catalogue of Microorganisms (GCM) 10K type strain sequencing project: providing services to taxonomists for standard genome sequencing and annotation.</title>
        <authorList>
            <consortium name="The Broad Institute Genomics Platform"/>
            <consortium name="The Broad Institute Genome Sequencing Center for Infectious Disease"/>
            <person name="Wu L."/>
            <person name="Ma J."/>
        </authorList>
    </citation>
    <scope>NUCLEOTIDE SEQUENCE [LARGE SCALE GENOMIC DNA]</scope>
    <source>
        <strain evidence="2">JCM 17933</strain>
    </source>
</reference>
<evidence type="ECO:0000313" key="2">
    <source>
        <dbReference type="Proteomes" id="UP001500503"/>
    </source>
</evidence>